<protein>
    <submittedName>
        <fullName evidence="2">Trypsin-like cysteine/serine peptidase domain-containing protein</fullName>
    </submittedName>
</protein>
<accession>A0ABR1F3K4</accession>
<dbReference type="RefSeq" id="XP_064767449.1">
    <property type="nucleotide sequence ID" value="XM_064914203.1"/>
</dbReference>
<organism evidence="2 3">
    <name type="scientific">Myxozyma melibiosi</name>
    <dbReference type="NCBI Taxonomy" id="54550"/>
    <lineage>
        <taxon>Eukaryota</taxon>
        <taxon>Fungi</taxon>
        <taxon>Dikarya</taxon>
        <taxon>Ascomycota</taxon>
        <taxon>Saccharomycotina</taxon>
        <taxon>Lipomycetes</taxon>
        <taxon>Lipomycetales</taxon>
        <taxon>Lipomycetaceae</taxon>
        <taxon>Myxozyma</taxon>
    </lineage>
</organism>
<dbReference type="SUPFAM" id="SSF50494">
    <property type="entry name" value="Trypsin-like serine proteases"/>
    <property type="match status" value="1"/>
</dbReference>
<keyword evidence="1" id="KW-0472">Membrane</keyword>
<evidence type="ECO:0000313" key="2">
    <source>
        <dbReference type="EMBL" id="KAK7204416.1"/>
    </source>
</evidence>
<keyword evidence="3" id="KW-1185">Reference proteome</keyword>
<evidence type="ECO:0000313" key="3">
    <source>
        <dbReference type="Proteomes" id="UP001498771"/>
    </source>
</evidence>
<proteinExistence type="predicted"/>
<keyword evidence="1" id="KW-0812">Transmembrane</keyword>
<dbReference type="PANTHER" id="PTHR21004:SF0">
    <property type="entry name" value="PEROXISOMAL LEADER PEPTIDE-PROCESSING PROTEASE"/>
    <property type="match status" value="1"/>
</dbReference>
<keyword evidence="1" id="KW-1133">Transmembrane helix</keyword>
<evidence type="ECO:0000256" key="1">
    <source>
        <dbReference type="SAM" id="Phobius"/>
    </source>
</evidence>
<reference evidence="2 3" key="1">
    <citation type="submission" date="2024-03" db="EMBL/GenBank/DDBJ databases">
        <title>Genome-scale model development and genomic sequencing of the oleaginous clade Lipomyces.</title>
        <authorList>
            <consortium name="Lawrence Berkeley National Laboratory"/>
            <person name="Czajka J.J."/>
            <person name="Han Y."/>
            <person name="Kim J."/>
            <person name="Mondo S.J."/>
            <person name="Hofstad B.A."/>
            <person name="Robles A."/>
            <person name="Haridas S."/>
            <person name="Riley R."/>
            <person name="LaButti K."/>
            <person name="Pangilinan J."/>
            <person name="Andreopoulos W."/>
            <person name="Lipzen A."/>
            <person name="Yan J."/>
            <person name="Wang M."/>
            <person name="Ng V."/>
            <person name="Grigoriev I.V."/>
            <person name="Spatafora J.W."/>
            <person name="Magnuson J.K."/>
            <person name="Baker S.E."/>
            <person name="Pomraning K.R."/>
        </authorList>
    </citation>
    <scope>NUCLEOTIDE SEQUENCE [LARGE SCALE GENOMIC DNA]</scope>
    <source>
        <strain evidence="2 3">Phaff 52-87</strain>
    </source>
</reference>
<comment type="caution">
    <text evidence="2">The sequence shown here is derived from an EMBL/GenBank/DDBJ whole genome shotgun (WGS) entry which is preliminary data.</text>
</comment>
<dbReference type="GeneID" id="90039715"/>
<gene>
    <name evidence="2" type="ORF">BZA70DRAFT_290388</name>
</gene>
<feature type="transmembrane region" description="Helical" evidence="1">
    <location>
        <begin position="491"/>
        <end position="509"/>
    </location>
</feature>
<dbReference type="Gene3D" id="2.40.10.10">
    <property type="entry name" value="Trypsin-like serine proteases"/>
    <property type="match status" value="2"/>
</dbReference>
<dbReference type="InterPro" id="IPR009003">
    <property type="entry name" value="Peptidase_S1_PA"/>
</dbReference>
<dbReference type="InterPro" id="IPR043504">
    <property type="entry name" value="Peptidase_S1_PA_chymotrypsin"/>
</dbReference>
<dbReference type="InterPro" id="IPR039245">
    <property type="entry name" value="TYSND1/DEG15"/>
</dbReference>
<dbReference type="Pfam" id="PF13365">
    <property type="entry name" value="Trypsin_2"/>
    <property type="match status" value="1"/>
</dbReference>
<dbReference type="EMBL" id="JBBJBU010000008">
    <property type="protein sequence ID" value="KAK7204416.1"/>
    <property type="molecule type" value="Genomic_DNA"/>
</dbReference>
<dbReference type="PANTHER" id="PTHR21004">
    <property type="entry name" value="SERINE PROTEASE-RELATED"/>
    <property type="match status" value="1"/>
</dbReference>
<sequence length="547" mass="57895">MAAVARKKKPRWKYLYAAAAIKVIYKDDENMQRQVAVSGVYVCSSEDVDDPGFVFTISSVLSCKDVATDPRCAFYAATPAAVSSTSVTWTPLAHSTSTDLPLLRTFISSHTTALANTFTFLPSSTDLTLPTLLAVFRPQTRLTPAALSPFSFAGPTPAGAKLVFRGAPFVADSPAIFLGFETRGTASFVDDASGVVLSDARYMDGIEGSAAIIDDDSGDGVQLGVVAGALRKVNGEGEMVVVYPWTAIVKDLASQLSSSRRRALQDLDLPTSLLTLKDTSALDPAPLSSSSDNAAAMAHCVVCIRLRNRNGSRRSWGSGILLTPAVIVTNHHVIPDLDQLSLASVTLPGGKNGTTLGVERAEKPFEGIDMIFLFLNKRSSSAILACNYPTAIPSLSSTTPSSTIHRNQPVTAIGYGLFPPSPTTTPTPLLSHGHITSTVPLPLLPHTPPSPALFTVSAACWNGASGGGVFASDTGALLGMITSNAKTDRGVVYPTLGFVIPVGVVLLGYRRCVMKGRGEGGISERVVRLWKMQTTHVEIFEKIKTKL</sequence>
<name>A0ABR1F3K4_9ASCO</name>
<dbReference type="Proteomes" id="UP001498771">
    <property type="component" value="Unassembled WGS sequence"/>
</dbReference>